<protein>
    <submittedName>
        <fullName evidence="1">Uncharacterized protein</fullName>
    </submittedName>
</protein>
<evidence type="ECO:0000313" key="2">
    <source>
        <dbReference type="Proteomes" id="UP001162541"/>
    </source>
</evidence>
<gene>
    <name evidence="1" type="ORF">Mp_1g00030</name>
</gene>
<dbReference type="EMBL" id="AP019866">
    <property type="protein sequence ID" value="BBM96704.1"/>
    <property type="molecule type" value="Genomic_DNA"/>
</dbReference>
<organism evidence="1 2">
    <name type="scientific">Marchantia polymorpha subsp. ruderalis</name>
    <dbReference type="NCBI Taxonomy" id="1480154"/>
    <lineage>
        <taxon>Eukaryota</taxon>
        <taxon>Viridiplantae</taxon>
        <taxon>Streptophyta</taxon>
        <taxon>Embryophyta</taxon>
        <taxon>Marchantiophyta</taxon>
        <taxon>Marchantiopsida</taxon>
        <taxon>Marchantiidae</taxon>
        <taxon>Marchantiales</taxon>
        <taxon>Marchantiaceae</taxon>
        <taxon>Marchantia</taxon>
    </lineage>
</organism>
<proteinExistence type="predicted"/>
<reference evidence="2" key="1">
    <citation type="journal article" date="2020" name="Curr. Biol.">
        <title>Chromatin organization in early land plants reveals an ancestral association between H3K27me3, transposons, and constitutive heterochromatin.</title>
        <authorList>
            <person name="Montgomery S.A."/>
            <person name="Tanizawa Y."/>
            <person name="Galik B."/>
            <person name="Wang N."/>
            <person name="Ito T."/>
            <person name="Mochizuki T."/>
            <person name="Akimcheva S."/>
            <person name="Bowman J.L."/>
            <person name="Cognat V."/>
            <person name="Marechal-Drouard L."/>
            <person name="Ekker H."/>
            <person name="Hong S.F."/>
            <person name="Kohchi T."/>
            <person name="Lin S.S."/>
            <person name="Liu L.D."/>
            <person name="Nakamura Y."/>
            <person name="Valeeva L.R."/>
            <person name="Shakirov E.V."/>
            <person name="Shippen D.E."/>
            <person name="Wei W.L."/>
            <person name="Yagura M."/>
            <person name="Yamaoka S."/>
            <person name="Yamato K.T."/>
            <person name="Liu C."/>
            <person name="Berger F."/>
        </authorList>
    </citation>
    <scope>NUCLEOTIDE SEQUENCE [LARGE SCALE GENOMIC DNA]</scope>
    <source>
        <strain evidence="2">Tak-1</strain>
    </source>
</reference>
<evidence type="ECO:0000313" key="1">
    <source>
        <dbReference type="EMBL" id="BBM96704.1"/>
    </source>
</evidence>
<dbReference type="Proteomes" id="UP001162541">
    <property type="component" value="Chromosome 1"/>
</dbReference>
<dbReference type="AlphaFoldDB" id="A0AAF6AJT4"/>
<name>A0AAF6AJT4_MARPO</name>
<accession>A0AAF6AJT4</accession>
<sequence length="27" mass="2927">MLRPRLCRGHVCLSVTALLTESGLRSG</sequence>